<sequence length="74" mass="8342">MLLDGALNNSWSHRVAKKAKKTVRREWTSADLRALKEHSKHRTPVAKIAKGMKRTEGALRQKALVLGFGLGHQR</sequence>
<name>A0ABX3XB72_9BRAD</name>
<dbReference type="RefSeq" id="WP_085383163.1">
    <property type="nucleotide sequence ID" value="NZ_NAFJ01000072.1"/>
</dbReference>
<keyword evidence="2" id="KW-1185">Reference proteome</keyword>
<gene>
    <name evidence="1" type="ORF">BST63_00955</name>
</gene>
<organism evidence="1 2">
    <name type="scientific">Bradyrhizobium canariense</name>
    <dbReference type="NCBI Taxonomy" id="255045"/>
    <lineage>
        <taxon>Bacteria</taxon>
        <taxon>Pseudomonadati</taxon>
        <taxon>Pseudomonadota</taxon>
        <taxon>Alphaproteobacteria</taxon>
        <taxon>Hyphomicrobiales</taxon>
        <taxon>Nitrobacteraceae</taxon>
        <taxon>Bradyrhizobium</taxon>
    </lineage>
</organism>
<proteinExistence type="predicted"/>
<reference evidence="1 2" key="1">
    <citation type="submission" date="2017-03" db="EMBL/GenBank/DDBJ databases">
        <title>Whole genome sequences of fourteen strains of Bradyrhizobium canariense and one strain of Bradyrhizobium japonicum isolated from Lupinus (Papilionoideae: Genisteae) species in Algeria.</title>
        <authorList>
            <person name="Crovadore J."/>
            <person name="Chekireb D."/>
            <person name="Brachmann A."/>
            <person name="Chablais R."/>
            <person name="Cochard B."/>
            <person name="Lefort F."/>
        </authorList>
    </citation>
    <scope>NUCLEOTIDE SEQUENCE [LARGE SCALE GENOMIC DNA]</scope>
    <source>
        <strain evidence="1 2">UBMAN05</strain>
    </source>
</reference>
<accession>A0ABX3XB72</accession>
<evidence type="ECO:0000313" key="2">
    <source>
        <dbReference type="Proteomes" id="UP000193884"/>
    </source>
</evidence>
<dbReference type="Proteomes" id="UP000193884">
    <property type="component" value="Unassembled WGS sequence"/>
</dbReference>
<dbReference type="EMBL" id="NAFK01000095">
    <property type="protein sequence ID" value="OSJ36034.1"/>
    <property type="molecule type" value="Genomic_DNA"/>
</dbReference>
<protein>
    <submittedName>
        <fullName evidence="1">Uncharacterized protein</fullName>
    </submittedName>
</protein>
<comment type="caution">
    <text evidence="1">The sequence shown here is derived from an EMBL/GenBank/DDBJ whole genome shotgun (WGS) entry which is preliminary data.</text>
</comment>
<evidence type="ECO:0000313" key="1">
    <source>
        <dbReference type="EMBL" id="OSJ36034.1"/>
    </source>
</evidence>